<dbReference type="EMBL" id="FP565575">
    <property type="protein sequence ID" value="CBE69376.1"/>
    <property type="molecule type" value="Genomic_DNA"/>
</dbReference>
<organism evidence="1 2">
    <name type="scientific">Methylomirabilis oxygeniifera</name>
    <dbReference type="NCBI Taxonomy" id="671143"/>
    <lineage>
        <taxon>Bacteria</taxon>
        <taxon>Candidatus Methylomirabilota</taxon>
        <taxon>Candidatus Methylomirabilia</taxon>
        <taxon>Candidatus Methylomirabilales</taxon>
        <taxon>Candidatus Methylomirabilaceae</taxon>
        <taxon>Candidatus Methylomirabilis</taxon>
    </lineage>
</organism>
<accession>D5MIL9</accession>
<protein>
    <submittedName>
        <fullName evidence="1">Uncharacterized protein</fullName>
    </submittedName>
</protein>
<dbReference type="KEGG" id="mox:DAMO_2326"/>
<dbReference type="Proteomes" id="UP000006898">
    <property type="component" value="Chromosome"/>
</dbReference>
<sequence length="245" mass="27824">MGVYYHLSSRVSPHWGLLAGEIIHNLRGALDHLVWDLSILHSMREPLDSGGRPQRTQFPICRNASGWNDRNVQRMVSHVSPSHCAIIEQLQPYRGWDGPRVHPLLSLNDLSNTDKHRVLRFVTLVPSNWKATIRLETVRDCEVVGESGTSHIPGRPLEPGAELLRFPLRVAGPNPHVDVNFELSVYIGLFDRTPIRETLAQIVDFVRHTLSLFEPDLATPTAVALREEIEKSRWQPPLKIPMERS</sequence>
<evidence type="ECO:0000313" key="2">
    <source>
        <dbReference type="Proteomes" id="UP000006898"/>
    </source>
</evidence>
<evidence type="ECO:0000313" key="1">
    <source>
        <dbReference type="EMBL" id="CBE69376.1"/>
    </source>
</evidence>
<name>D5MIL9_METO1</name>
<gene>
    <name evidence="1" type="ORF">DAMO_2326</name>
</gene>
<dbReference type="STRING" id="671143.DAMO_2326"/>
<dbReference type="HOGENOM" id="CLU_1131984_0_0_0"/>
<reference evidence="1 2" key="1">
    <citation type="journal article" date="2010" name="Nature">
        <title>Nitrite-driven anaerobic methane oxidation by oxygenic bacteria.</title>
        <authorList>
            <person name="Ettwig K.F."/>
            <person name="Butler M.K."/>
            <person name="Le Paslier D."/>
            <person name="Pelletier E."/>
            <person name="Mangenot S."/>
            <person name="Kuypers M.M.M."/>
            <person name="Schreiber F."/>
            <person name="Dutilh B.E."/>
            <person name="Zedelius J."/>
            <person name="de Beer D."/>
            <person name="Gloerich J."/>
            <person name="Wessels H.J.C.T."/>
            <person name="van Allen T."/>
            <person name="Luesken F."/>
            <person name="Wu M."/>
            <person name="van de Pas-Schoonen K.T."/>
            <person name="Op den Camp H.J.M."/>
            <person name="Janssen-Megens E.M."/>
            <person name="Francoijs K-J."/>
            <person name="Stunnenberg H."/>
            <person name="Weissenbach J."/>
            <person name="Jetten M.S.M."/>
            <person name="Strous M."/>
        </authorList>
    </citation>
    <scope>NUCLEOTIDE SEQUENCE [LARGE SCALE GENOMIC DNA]</scope>
</reference>
<proteinExistence type="predicted"/>
<dbReference type="AlphaFoldDB" id="D5MIL9"/>